<dbReference type="AlphaFoldDB" id="A0AAE0Z675"/>
<accession>A0AAE0Z675</accession>
<sequence>MDGTAWTAQECNAAPKAFSQEIFISQNALYLSVNFDGNRDKAEVPEWLRVSDSSGREVSVEWREEYVEEVLIRDRQRLSNRAVERNKANEDTYWYSHERSFRDRVMAFKAKENFRPIFRASLASSCSLTNGQATRS</sequence>
<gene>
    <name evidence="1" type="ORF">RRG08_017399</name>
</gene>
<comment type="caution">
    <text evidence="1">The sequence shown here is derived from an EMBL/GenBank/DDBJ whole genome shotgun (WGS) entry which is preliminary data.</text>
</comment>
<dbReference type="EMBL" id="JAWDGP010004546">
    <property type="protein sequence ID" value="KAK3763522.1"/>
    <property type="molecule type" value="Genomic_DNA"/>
</dbReference>
<reference evidence="1" key="1">
    <citation type="journal article" date="2023" name="G3 (Bethesda)">
        <title>A reference genome for the long-term kleptoplast-retaining sea slug Elysia crispata morphotype clarki.</title>
        <authorList>
            <person name="Eastman K.E."/>
            <person name="Pendleton A.L."/>
            <person name="Shaikh M.A."/>
            <person name="Suttiyut T."/>
            <person name="Ogas R."/>
            <person name="Tomko P."/>
            <person name="Gavelis G."/>
            <person name="Widhalm J.R."/>
            <person name="Wisecaver J.H."/>
        </authorList>
    </citation>
    <scope>NUCLEOTIDE SEQUENCE</scope>
    <source>
        <strain evidence="1">ECLA1</strain>
    </source>
</reference>
<keyword evidence="2" id="KW-1185">Reference proteome</keyword>
<proteinExistence type="predicted"/>
<evidence type="ECO:0000313" key="1">
    <source>
        <dbReference type="EMBL" id="KAK3763522.1"/>
    </source>
</evidence>
<name>A0AAE0Z675_9GAST</name>
<dbReference type="Proteomes" id="UP001283361">
    <property type="component" value="Unassembled WGS sequence"/>
</dbReference>
<protein>
    <submittedName>
        <fullName evidence="1">Uncharacterized protein</fullName>
    </submittedName>
</protein>
<organism evidence="1 2">
    <name type="scientific">Elysia crispata</name>
    <name type="common">lettuce slug</name>
    <dbReference type="NCBI Taxonomy" id="231223"/>
    <lineage>
        <taxon>Eukaryota</taxon>
        <taxon>Metazoa</taxon>
        <taxon>Spiralia</taxon>
        <taxon>Lophotrochozoa</taxon>
        <taxon>Mollusca</taxon>
        <taxon>Gastropoda</taxon>
        <taxon>Heterobranchia</taxon>
        <taxon>Euthyneura</taxon>
        <taxon>Panpulmonata</taxon>
        <taxon>Sacoglossa</taxon>
        <taxon>Placobranchoidea</taxon>
        <taxon>Plakobranchidae</taxon>
        <taxon>Elysia</taxon>
    </lineage>
</organism>
<evidence type="ECO:0000313" key="2">
    <source>
        <dbReference type="Proteomes" id="UP001283361"/>
    </source>
</evidence>